<organism evidence="1 2">
    <name type="scientific">Sporolactobacillus spathodeae</name>
    <dbReference type="NCBI Taxonomy" id="1465502"/>
    <lineage>
        <taxon>Bacteria</taxon>
        <taxon>Bacillati</taxon>
        <taxon>Bacillota</taxon>
        <taxon>Bacilli</taxon>
        <taxon>Bacillales</taxon>
        <taxon>Sporolactobacillaceae</taxon>
        <taxon>Sporolactobacillus</taxon>
    </lineage>
</organism>
<dbReference type="RefSeq" id="WP_205007221.1">
    <property type="nucleotide sequence ID" value="NZ_CBCRXA010000021.1"/>
</dbReference>
<protein>
    <submittedName>
        <fullName evidence="1">Uncharacterized protein</fullName>
    </submittedName>
</protein>
<keyword evidence="2" id="KW-1185">Reference proteome</keyword>
<comment type="caution">
    <text evidence="1">The sequence shown here is derived from an EMBL/GenBank/DDBJ whole genome shotgun (WGS) entry which is preliminary data.</text>
</comment>
<gene>
    <name evidence="1" type="ORF">JOC27_002127</name>
</gene>
<dbReference type="Proteomes" id="UP000823201">
    <property type="component" value="Unassembled WGS sequence"/>
</dbReference>
<evidence type="ECO:0000313" key="2">
    <source>
        <dbReference type="Proteomes" id="UP000823201"/>
    </source>
</evidence>
<accession>A0ABS2QB82</accession>
<dbReference type="EMBL" id="JAFBEV010000021">
    <property type="protein sequence ID" value="MBM7658665.1"/>
    <property type="molecule type" value="Genomic_DNA"/>
</dbReference>
<sequence>MIATFRNHKWNKEPYLFHGETYHTAFSDFTVTYNIPKSYTLASTSENDRFPSQNRGSFSVNRVKEIFITLLKKPRFATAEQDGTSIRVFGSNKKVSHEVLQEAEKSFSFYQKK</sequence>
<name>A0ABS2QB82_9BACL</name>
<evidence type="ECO:0000313" key="1">
    <source>
        <dbReference type="EMBL" id="MBM7658665.1"/>
    </source>
</evidence>
<reference evidence="1 2" key="1">
    <citation type="submission" date="2021-01" db="EMBL/GenBank/DDBJ databases">
        <title>Genomic Encyclopedia of Type Strains, Phase IV (KMG-IV): sequencing the most valuable type-strain genomes for metagenomic binning, comparative biology and taxonomic classification.</title>
        <authorList>
            <person name="Goeker M."/>
        </authorList>
    </citation>
    <scope>NUCLEOTIDE SEQUENCE [LARGE SCALE GENOMIC DNA]</scope>
    <source>
        <strain evidence="1 2">DSM 100968</strain>
    </source>
</reference>
<proteinExistence type="predicted"/>